<feature type="region of interest" description="Disordered" evidence="1">
    <location>
        <begin position="49"/>
        <end position="85"/>
    </location>
</feature>
<keyword evidence="4" id="KW-1185">Reference proteome</keyword>
<keyword evidence="2" id="KW-1133">Transmembrane helix</keyword>
<name>A0AAD9MR21_9ANNE</name>
<evidence type="ECO:0000256" key="1">
    <source>
        <dbReference type="SAM" id="MobiDB-lite"/>
    </source>
</evidence>
<organism evidence="3 4">
    <name type="scientific">Paralvinella palmiformis</name>
    <dbReference type="NCBI Taxonomy" id="53620"/>
    <lineage>
        <taxon>Eukaryota</taxon>
        <taxon>Metazoa</taxon>
        <taxon>Spiralia</taxon>
        <taxon>Lophotrochozoa</taxon>
        <taxon>Annelida</taxon>
        <taxon>Polychaeta</taxon>
        <taxon>Sedentaria</taxon>
        <taxon>Canalipalpata</taxon>
        <taxon>Terebellida</taxon>
        <taxon>Terebelliformia</taxon>
        <taxon>Alvinellidae</taxon>
        <taxon>Paralvinella</taxon>
    </lineage>
</organism>
<comment type="caution">
    <text evidence="3">The sequence shown here is derived from an EMBL/GenBank/DDBJ whole genome shotgun (WGS) entry which is preliminary data.</text>
</comment>
<protein>
    <submittedName>
        <fullName evidence="3">Uncharacterized protein</fullName>
    </submittedName>
</protein>
<accession>A0AAD9MR21</accession>
<dbReference type="AlphaFoldDB" id="A0AAD9MR21"/>
<dbReference type="Proteomes" id="UP001208570">
    <property type="component" value="Unassembled WGS sequence"/>
</dbReference>
<keyword evidence="2" id="KW-0472">Membrane</keyword>
<feature type="transmembrane region" description="Helical" evidence="2">
    <location>
        <begin position="332"/>
        <end position="356"/>
    </location>
</feature>
<feature type="compositionally biased region" description="Low complexity" evidence="1">
    <location>
        <begin position="63"/>
        <end position="76"/>
    </location>
</feature>
<evidence type="ECO:0000313" key="3">
    <source>
        <dbReference type="EMBL" id="KAK2140993.1"/>
    </source>
</evidence>
<sequence length="380" mass="42701">MPYYLTSSRQKNPHLVLITIALMARACRRSLRRFGKVNEPRELASRVRRRMALDEVDDRVGQTSPPTSSRPLPSQTGGLEQKAPNELSGKIGHCVTVTLTAFVDIPSFSSSHQPSSTILTSSSVALSVRIPDVGDFPAVSYFTSPIRHTGDDDDDGCFTATFVYMLGQMGRETSKECVSRCDAYGSVVEGLEVEEYCSITMPDNPYREGNRNDGSILPCQIEIQTNCTNYCHVQLHFSKFQLTPCHRNLTNTTEICDMVHSCEYLVLHERGVNLVGKSLRNVTHFHGYKTNRKFESLTDKILLQFCYRSETFSGRNIQIKYRAVDPTKKPPFYIGPISVYILGCIVIMLAIGIGVIRWCPAVKYCLEPPEDKQRPRAQNV</sequence>
<evidence type="ECO:0000256" key="2">
    <source>
        <dbReference type="SAM" id="Phobius"/>
    </source>
</evidence>
<reference evidence="3" key="1">
    <citation type="journal article" date="2023" name="Mol. Biol. Evol.">
        <title>Third-Generation Sequencing Reveals the Adaptive Role of the Epigenome in Three Deep-Sea Polychaetes.</title>
        <authorList>
            <person name="Perez M."/>
            <person name="Aroh O."/>
            <person name="Sun Y."/>
            <person name="Lan Y."/>
            <person name="Juniper S.K."/>
            <person name="Young C.R."/>
            <person name="Angers B."/>
            <person name="Qian P.Y."/>
        </authorList>
    </citation>
    <scope>NUCLEOTIDE SEQUENCE</scope>
    <source>
        <strain evidence="3">P08H-3</strain>
    </source>
</reference>
<dbReference type="EMBL" id="JAODUP010001188">
    <property type="protein sequence ID" value="KAK2140993.1"/>
    <property type="molecule type" value="Genomic_DNA"/>
</dbReference>
<keyword evidence="2" id="KW-0812">Transmembrane</keyword>
<proteinExistence type="predicted"/>
<gene>
    <name evidence="3" type="ORF">LSH36_1188g00005</name>
</gene>
<evidence type="ECO:0000313" key="4">
    <source>
        <dbReference type="Proteomes" id="UP001208570"/>
    </source>
</evidence>